<name>A0A6J5AQS4_9BURK</name>
<organism evidence="4 5">
    <name type="scientific">Paraburkholderia sediminicola</name>
    <dbReference type="NCBI Taxonomy" id="458836"/>
    <lineage>
        <taxon>Bacteria</taxon>
        <taxon>Pseudomonadati</taxon>
        <taxon>Pseudomonadota</taxon>
        <taxon>Betaproteobacteria</taxon>
        <taxon>Burkholderiales</taxon>
        <taxon>Burkholderiaceae</taxon>
        <taxon>Paraburkholderia</taxon>
    </lineage>
</organism>
<dbReference type="PANTHER" id="PTHR33420">
    <property type="entry name" value="FIMBRIAL SUBUNIT ELFA-RELATED"/>
    <property type="match status" value="1"/>
</dbReference>
<gene>
    <name evidence="4" type="ORF">LMG24238_01441</name>
</gene>
<dbReference type="InterPro" id="IPR008966">
    <property type="entry name" value="Adhesion_dom_sf"/>
</dbReference>
<dbReference type="Proteomes" id="UP000494255">
    <property type="component" value="Unassembled WGS sequence"/>
</dbReference>
<dbReference type="GO" id="GO:0009289">
    <property type="term" value="C:pilus"/>
    <property type="evidence" value="ECO:0007669"/>
    <property type="project" value="InterPro"/>
</dbReference>
<keyword evidence="5" id="KW-1185">Reference proteome</keyword>
<dbReference type="EMBL" id="CADIKC010000001">
    <property type="protein sequence ID" value="CAB3656583.1"/>
    <property type="molecule type" value="Genomic_DNA"/>
</dbReference>
<dbReference type="PANTHER" id="PTHR33420:SF3">
    <property type="entry name" value="FIMBRIAL SUBUNIT ELFA"/>
    <property type="match status" value="1"/>
</dbReference>
<reference evidence="4 5" key="1">
    <citation type="submission" date="2020-04" db="EMBL/GenBank/DDBJ databases">
        <authorList>
            <person name="De Canck E."/>
        </authorList>
    </citation>
    <scope>NUCLEOTIDE SEQUENCE [LARGE SCALE GENOMIC DNA]</scope>
    <source>
        <strain evidence="4 5">LMG 24238</strain>
    </source>
</reference>
<sequence>MMFQVKFVRRSLLRALVLIVFAIGWTANARADCPTAALPMTFTYGTIGVSNSLAIGDVIPGTVKSFTLAGKCVATTLASKPVVACPQTQSAVAGMTGVYTTGLPGVGMRMRDVNGKPLVGTGACSTDSSLGNTGTDGSFNLSGTFELVKTGAITAGAISSSSAYYATGVLNTSVTLNDGNYKMSVASGTAVRPVTCSVTSETANQTVALSPVSTSALNSAGAVAGSTPFSIGLNCDAGVKVAVTYSSTSGNSGVASVLASTGTATDVGVQLLDSAMKPIVLDNPLQISSGTTGNASFQFHARYYRLGAASVKSGTVNSTAIFTMSYQ</sequence>
<evidence type="ECO:0000256" key="2">
    <source>
        <dbReference type="SAM" id="SignalP"/>
    </source>
</evidence>
<evidence type="ECO:0000313" key="4">
    <source>
        <dbReference type="EMBL" id="CAB3656583.1"/>
    </source>
</evidence>
<protein>
    <recommendedName>
        <fullName evidence="3">Fimbrial-type adhesion domain-containing protein</fullName>
    </recommendedName>
</protein>
<evidence type="ECO:0000313" key="5">
    <source>
        <dbReference type="Proteomes" id="UP000494255"/>
    </source>
</evidence>
<dbReference type="InterPro" id="IPR000259">
    <property type="entry name" value="Adhesion_dom_fimbrial"/>
</dbReference>
<dbReference type="InterPro" id="IPR050263">
    <property type="entry name" value="Bact_Fimbrial_Adh_Pro"/>
</dbReference>
<evidence type="ECO:0000259" key="3">
    <source>
        <dbReference type="Pfam" id="PF00419"/>
    </source>
</evidence>
<feature type="domain" description="Fimbrial-type adhesion" evidence="3">
    <location>
        <begin position="187"/>
        <end position="327"/>
    </location>
</feature>
<accession>A0A6J5AQS4</accession>
<feature type="signal peptide" evidence="2">
    <location>
        <begin position="1"/>
        <end position="31"/>
    </location>
</feature>
<dbReference type="Gene3D" id="2.60.40.1090">
    <property type="entry name" value="Fimbrial-type adhesion domain"/>
    <property type="match status" value="1"/>
</dbReference>
<dbReference type="SUPFAM" id="SSF49401">
    <property type="entry name" value="Bacterial adhesins"/>
    <property type="match status" value="1"/>
</dbReference>
<dbReference type="InterPro" id="IPR036937">
    <property type="entry name" value="Adhesion_dom_fimbrial_sf"/>
</dbReference>
<dbReference type="Pfam" id="PF00419">
    <property type="entry name" value="Fimbrial"/>
    <property type="match status" value="1"/>
</dbReference>
<dbReference type="GO" id="GO:0043709">
    <property type="term" value="P:cell adhesion involved in single-species biofilm formation"/>
    <property type="evidence" value="ECO:0007669"/>
    <property type="project" value="TreeGrafter"/>
</dbReference>
<proteinExistence type="predicted"/>
<feature type="chain" id="PRO_5027044388" description="Fimbrial-type adhesion domain-containing protein" evidence="2">
    <location>
        <begin position="32"/>
        <end position="327"/>
    </location>
</feature>
<keyword evidence="1 2" id="KW-0732">Signal</keyword>
<dbReference type="AlphaFoldDB" id="A0A6J5AQS4"/>
<evidence type="ECO:0000256" key="1">
    <source>
        <dbReference type="ARBA" id="ARBA00022729"/>
    </source>
</evidence>
<dbReference type="Gene3D" id="2.60.40.3310">
    <property type="match status" value="1"/>
</dbReference>